<dbReference type="Gene3D" id="1.10.10.10">
    <property type="entry name" value="Winged helix-like DNA-binding domain superfamily/Winged helix DNA-binding domain"/>
    <property type="match status" value="1"/>
</dbReference>
<gene>
    <name evidence="5" type="ORF">D3218_14520</name>
</gene>
<evidence type="ECO:0000313" key="5">
    <source>
        <dbReference type="EMBL" id="RIX99676.1"/>
    </source>
</evidence>
<evidence type="ECO:0000259" key="4">
    <source>
        <dbReference type="PROSITE" id="PS50043"/>
    </source>
</evidence>
<dbReference type="GO" id="GO:0003677">
    <property type="term" value="F:DNA binding"/>
    <property type="evidence" value="ECO:0007669"/>
    <property type="project" value="UniProtKB-KW"/>
</dbReference>
<name>A0A3A1WH03_9HYPH</name>
<evidence type="ECO:0000256" key="2">
    <source>
        <dbReference type="ARBA" id="ARBA00023125"/>
    </source>
</evidence>
<dbReference type="InterPro" id="IPR036388">
    <property type="entry name" value="WH-like_DNA-bd_sf"/>
</dbReference>
<reference evidence="6" key="1">
    <citation type="submission" date="2018-09" db="EMBL/GenBank/DDBJ databases">
        <authorList>
            <person name="Tuo L."/>
        </authorList>
    </citation>
    <scope>NUCLEOTIDE SEQUENCE [LARGE SCALE GENOMIC DNA]</scope>
    <source>
        <strain evidence="6">M2BS4Y-1</strain>
    </source>
</reference>
<comment type="caution">
    <text evidence="5">The sequence shown here is derived from an EMBL/GenBank/DDBJ whole genome shotgun (WGS) entry which is preliminary data.</text>
</comment>
<evidence type="ECO:0000256" key="1">
    <source>
        <dbReference type="ARBA" id="ARBA00023015"/>
    </source>
</evidence>
<dbReference type="SMART" id="SM00421">
    <property type="entry name" value="HTH_LUXR"/>
    <property type="match status" value="1"/>
</dbReference>
<organism evidence="5 6">
    <name type="scientific">Aureimonas flava</name>
    <dbReference type="NCBI Taxonomy" id="2320271"/>
    <lineage>
        <taxon>Bacteria</taxon>
        <taxon>Pseudomonadati</taxon>
        <taxon>Pseudomonadota</taxon>
        <taxon>Alphaproteobacteria</taxon>
        <taxon>Hyphomicrobiales</taxon>
        <taxon>Aurantimonadaceae</taxon>
        <taxon>Aureimonas</taxon>
    </lineage>
</organism>
<accession>A0A3A1WH03</accession>
<dbReference type="OrthoDB" id="5292887at2"/>
<dbReference type="PANTHER" id="PTHR44688:SF16">
    <property type="entry name" value="DNA-BINDING TRANSCRIPTIONAL ACTIVATOR DEVR_DOSR"/>
    <property type="match status" value="1"/>
</dbReference>
<feature type="domain" description="HTH luxR-type" evidence="4">
    <location>
        <begin position="1"/>
        <end position="47"/>
    </location>
</feature>
<dbReference type="InterPro" id="IPR016032">
    <property type="entry name" value="Sig_transdc_resp-reg_C-effctor"/>
</dbReference>
<dbReference type="PROSITE" id="PS50043">
    <property type="entry name" value="HTH_LUXR_2"/>
    <property type="match status" value="1"/>
</dbReference>
<protein>
    <recommendedName>
        <fullName evidence="4">HTH luxR-type domain-containing protein</fullName>
    </recommendedName>
</protein>
<dbReference type="InterPro" id="IPR000792">
    <property type="entry name" value="Tscrpt_reg_LuxR_C"/>
</dbReference>
<evidence type="ECO:0000256" key="3">
    <source>
        <dbReference type="ARBA" id="ARBA00023163"/>
    </source>
</evidence>
<keyword evidence="6" id="KW-1185">Reference proteome</keyword>
<sequence>MRGKSNRDIADILGLGHRTIEKNRETVFRKLGVESRTAAAALAMREA</sequence>
<evidence type="ECO:0000313" key="6">
    <source>
        <dbReference type="Proteomes" id="UP000265750"/>
    </source>
</evidence>
<keyword evidence="2" id="KW-0238">DNA-binding</keyword>
<proteinExistence type="predicted"/>
<dbReference type="AlphaFoldDB" id="A0A3A1WH03"/>
<dbReference type="SUPFAM" id="SSF46894">
    <property type="entry name" value="C-terminal effector domain of the bipartite response regulators"/>
    <property type="match status" value="1"/>
</dbReference>
<keyword evidence="1" id="KW-0805">Transcription regulation</keyword>
<dbReference type="GO" id="GO:0006355">
    <property type="term" value="P:regulation of DNA-templated transcription"/>
    <property type="evidence" value="ECO:0007669"/>
    <property type="project" value="InterPro"/>
</dbReference>
<dbReference type="Proteomes" id="UP000265750">
    <property type="component" value="Unassembled WGS sequence"/>
</dbReference>
<dbReference type="PANTHER" id="PTHR44688">
    <property type="entry name" value="DNA-BINDING TRANSCRIPTIONAL ACTIVATOR DEVR_DOSR"/>
    <property type="match status" value="1"/>
</dbReference>
<keyword evidence="3" id="KW-0804">Transcription</keyword>
<dbReference type="Pfam" id="PF00196">
    <property type="entry name" value="GerE"/>
    <property type="match status" value="1"/>
</dbReference>
<dbReference type="EMBL" id="QYRN01000007">
    <property type="protein sequence ID" value="RIX99676.1"/>
    <property type="molecule type" value="Genomic_DNA"/>
</dbReference>